<keyword evidence="1" id="KW-0732">Signal</keyword>
<feature type="chain" id="PRO_5004783040" evidence="1">
    <location>
        <begin position="22"/>
        <end position="146"/>
    </location>
</feature>
<dbReference type="KEGG" id="lmd:METH_01830"/>
<proteinExistence type="predicted"/>
<dbReference type="EMBL" id="CP006773">
    <property type="protein sequence ID" value="AHD02829.1"/>
    <property type="molecule type" value="Genomic_DNA"/>
</dbReference>
<accession>V9VYM6</accession>
<sequence length="146" mass="15811">MNFFCATVFAVSLALANSVSAGPATDELADCLTKQTNGQERIDLAIWVVLAYSQHPDVADVISTNGNPQDSADRELAELFSELLLERCPEEAKAAIKSDGNLAMEAAFQVLGQVAGQELANNPQVNSAMTGFTRYLDHKRLNTFFN</sequence>
<evidence type="ECO:0000313" key="3">
    <source>
        <dbReference type="Proteomes" id="UP000018780"/>
    </source>
</evidence>
<feature type="signal peptide" evidence="1">
    <location>
        <begin position="1"/>
        <end position="21"/>
    </location>
</feature>
<dbReference type="HOGENOM" id="CLU_137400_0_0_5"/>
<dbReference type="Proteomes" id="UP000018780">
    <property type="component" value="Chromosome"/>
</dbReference>
<evidence type="ECO:0000313" key="2">
    <source>
        <dbReference type="EMBL" id="AHD02829.1"/>
    </source>
</evidence>
<name>V9VYM6_9RHOB</name>
<reference evidence="2 3" key="1">
    <citation type="submission" date="2013-09" db="EMBL/GenBank/DDBJ databases">
        <authorList>
            <consortium name="DOE Joint Genome Institute"/>
            <person name="Klenk H.-P."/>
            <person name="Huntemann M."/>
            <person name="Han J."/>
            <person name="Chen A."/>
            <person name="Kyrpides N."/>
            <person name="Mavromatis K."/>
            <person name="Markowitz V."/>
            <person name="Palaniappan K."/>
            <person name="Ivanova N."/>
            <person name="Schaumberg A."/>
            <person name="Pati A."/>
            <person name="Liolios K."/>
            <person name="Nordberg H.P."/>
            <person name="Cantor M.N."/>
            <person name="Hua S.X."/>
            <person name="Woyke T."/>
        </authorList>
    </citation>
    <scope>NUCLEOTIDE SEQUENCE [LARGE SCALE GENOMIC DNA]</scope>
    <source>
        <strain evidence="2 3">DSM 14336</strain>
    </source>
</reference>
<dbReference type="PATRIC" id="fig|999552.6.peg.364"/>
<dbReference type="AlphaFoldDB" id="V9VYM6"/>
<gene>
    <name evidence="2" type="ORF">METH_01830</name>
</gene>
<organism evidence="2 3">
    <name type="scientific">Leisingera methylohalidivorans DSM 14336</name>
    <dbReference type="NCBI Taxonomy" id="999552"/>
    <lineage>
        <taxon>Bacteria</taxon>
        <taxon>Pseudomonadati</taxon>
        <taxon>Pseudomonadota</taxon>
        <taxon>Alphaproteobacteria</taxon>
        <taxon>Rhodobacterales</taxon>
        <taxon>Roseobacteraceae</taxon>
        <taxon>Leisingera</taxon>
    </lineage>
</organism>
<protein>
    <submittedName>
        <fullName evidence="2">Uncharacterized protein</fullName>
    </submittedName>
</protein>
<evidence type="ECO:0000256" key="1">
    <source>
        <dbReference type="SAM" id="SignalP"/>
    </source>
</evidence>
<keyword evidence="3" id="KW-1185">Reference proteome</keyword>